<sequence>MKGRVPTRGRKRRNQMQREFSRFHPRRDSQIVMMEISPARENIDTQYALTTVALGRQEDADVGRTQILKLWVSTILCHR</sequence>
<dbReference type="Proteomes" id="UP000239757">
    <property type="component" value="Unassembled WGS sequence"/>
</dbReference>
<evidence type="ECO:0000313" key="2">
    <source>
        <dbReference type="Proteomes" id="UP000239757"/>
    </source>
</evidence>
<organism evidence="1 2">
    <name type="scientific">Gossypium barbadense</name>
    <name type="common">Sea Island cotton</name>
    <name type="synonym">Hibiscus barbadensis</name>
    <dbReference type="NCBI Taxonomy" id="3634"/>
    <lineage>
        <taxon>Eukaryota</taxon>
        <taxon>Viridiplantae</taxon>
        <taxon>Streptophyta</taxon>
        <taxon>Embryophyta</taxon>
        <taxon>Tracheophyta</taxon>
        <taxon>Spermatophyta</taxon>
        <taxon>Magnoliopsida</taxon>
        <taxon>eudicotyledons</taxon>
        <taxon>Gunneridae</taxon>
        <taxon>Pentapetalae</taxon>
        <taxon>rosids</taxon>
        <taxon>malvids</taxon>
        <taxon>Malvales</taxon>
        <taxon>Malvaceae</taxon>
        <taxon>Malvoideae</taxon>
        <taxon>Gossypium</taxon>
    </lineage>
</organism>
<evidence type="ECO:0000313" key="1">
    <source>
        <dbReference type="EMBL" id="PPR90389.1"/>
    </source>
</evidence>
<proteinExistence type="predicted"/>
<reference evidence="1 2" key="1">
    <citation type="submission" date="2015-01" db="EMBL/GenBank/DDBJ databases">
        <title>Genome of allotetraploid Gossypium barbadense reveals genomic plasticity and fiber elongation in cotton evolution.</title>
        <authorList>
            <person name="Chen X."/>
            <person name="Liu X."/>
            <person name="Zhao B."/>
            <person name="Zheng H."/>
            <person name="Hu Y."/>
            <person name="Lu G."/>
            <person name="Yang C."/>
            <person name="Chen J."/>
            <person name="Shan C."/>
            <person name="Zhang L."/>
            <person name="Zhou Y."/>
            <person name="Wang L."/>
            <person name="Guo W."/>
            <person name="Bai Y."/>
            <person name="Ruan J."/>
            <person name="Shangguan X."/>
            <person name="Mao Y."/>
            <person name="Jiang J."/>
            <person name="Zhu Y."/>
            <person name="Lei J."/>
            <person name="Kang H."/>
            <person name="Chen S."/>
            <person name="He X."/>
            <person name="Wang R."/>
            <person name="Wang Y."/>
            <person name="Chen J."/>
            <person name="Wang L."/>
            <person name="Yu S."/>
            <person name="Wang B."/>
            <person name="Wei J."/>
            <person name="Song S."/>
            <person name="Lu X."/>
            <person name="Gao Z."/>
            <person name="Gu W."/>
            <person name="Deng X."/>
            <person name="Ma D."/>
            <person name="Wang S."/>
            <person name="Liang W."/>
            <person name="Fang L."/>
            <person name="Cai C."/>
            <person name="Zhu X."/>
            <person name="Zhou B."/>
            <person name="Zhang Y."/>
            <person name="Chen Z."/>
            <person name="Xu S."/>
            <person name="Zhu R."/>
            <person name="Wang S."/>
            <person name="Zhang T."/>
            <person name="Zhao G."/>
        </authorList>
    </citation>
    <scope>NUCLEOTIDE SEQUENCE [LARGE SCALE GENOMIC DNA]</scope>
    <source>
        <strain evidence="2">cv. Xinhai21</strain>
        <tissue evidence="1">Leaf</tissue>
    </source>
</reference>
<accession>A0A2P5WH16</accession>
<dbReference type="AlphaFoldDB" id="A0A2P5WH16"/>
<protein>
    <submittedName>
        <fullName evidence="1">Uncharacterized protein</fullName>
    </submittedName>
</protein>
<gene>
    <name evidence="1" type="ORF">GOBAR_AA30299</name>
</gene>
<name>A0A2P5WH16_GOSBA</name>
<dbReference type="EMBL" id="KZ667635">
    <property type="protein sequence ID" value="PPR90389.1"/>
    <property type="molecule type" value="Genomic_DNA"/>
</dbReference>